<reference evidence="2 3" key="1">
    <citation type="submission" date="2022-02" db="EMBL/GenBank/DDBJ databases">
        <title>Genome sequence data of Kingella unionensis sp. nov. strain CICC 24913 (CCUG 75125).</title>
        <authorList>
            <person name="Xiao M."/>
        </authorList>
    </citation>
    <scope>NUCLEOTIDE SEQUENCE [LARGE SCALE GENOMIC DNA]</scope>
    <source>
        <strain evidence="2 3">CICC 24913</strain>
    </source>
</reference>
<dbReference type="EMBL" id="JAKOOW010000009">
    <property type="protein sequence ID" value="MCG6503495.1"/>
    <property type="molecule type" value="Genomic_DNA"/>
</dbReference>
<comment type="caution">
    <text evidence="2">The sequence shown here is derived from an EMBL/GenBank/DDBJ whole genome shotgun (WGS) entry which is preliminary data.</text>
</comment>
<dbReference type="Proteomes" id="UP001298424">
    <property type="component" value="Unassembled WGS sequence"/>
</dbReference>
<dbReference type="RefSeq" id="WP_238745883.1">
    <property type="nucleotide sequence ID" value="NZ_JAKOOW010000009.1"/>
</dbReference>
<gene>
    <name evidence="2" type="ORF">MB824_03165</name>
</gene>
<dbReference type="Pfam" id="PF14301">
    <property type="entry name" value="DUF4376"/>
    <property type="match status" value="1"/>
</dbReference>
<organism evidence="2 3">
    <name type="scientific">Kingella pumchi</name>
    <dbReference type="NCBI Taxonomy" id="2779506"/>
    <lineage>
        <taxon>Bacteria</taxon>
        <taxon>Pseudomonadati</taxon>
        <taxon>Pseudomonadota</taxon>
        <taxon>Betaproteobacteria</taxon>
        <taxon>Neisseriales</taxon>
        <taxon>Neisseriaceae</taxon>
        <taxon>Kingella</taxon>
    </lineage>
</organism>
<evidence type="ECO:0000313" key="3">
    <source>
        <dbReference type="Proteomes" id="UP001298424"/>
    </source>
</evidence>
<keyword evidence="3" id="KW-1185">Reference proteome</keyword>
<accession>A0ABS9NLE1</accession>
<name>A0ABS9NLE1_9NEIS</name>
<sequence>MQNQDTLAQWRERAQPKTVCQLDDAGLFVSTTQAWPDPMQPESWLIPAGCVDTEPPAAKAGQAAQWQPDSQTWHYIPDYRGQTAYRTDNGQPETVQTDGELPAGLTFAPRPSPCHVWDGKAWRADKQAAAALKTEQQAEVWERIKARRHQATRAGVFVPSIGKWFHNDDSARQQYTFLRTLPKLPSPLPWKTMDNSFVEMTQDLLDELSLKMIAAEQADFANAERHHAAMLKADQPLDYDYSSGWTQPAPEFQAA</sequence>
<feature type="domain" description="DUF4376" evidence="1">
    <location>
        <begin position="135"/>
        <end position="242"/>
    </location>
</feature>
<evidence type="ECO:0000259" key="1">
    <source>
        <dbReference type="Pfam" id="PF14301"/>
    </source>
</evidence>
<dbReference type="InterPro" id="IPR025484">
    <property type="entry name" value="DUF4376"/>
</dbReference>
<proteinExistence type="predicted"/>
<evidence type="ECO:0000313" key="2">
    <source>
        <dbReference type="EMBL" id="MCG6503495.1"/>
    </source>
</evidence>
<protein>
    <submittedName>
        <fullName evidence="2">DUF4376 domain-containing protein</fullName>
    </submittedName>
</protein>